<dbReference type="Pfam" id="PF00532">
    <property type="entry name" value="Peripla_BP_1"/>
    <property type="match status" value="1"/>
</dbReference>
<dbReference type="Gene3D" id="1.10.260.40">
    <property type="entry name" value="lambda repressor-like DNA-binding domains"/>
    <property type="match status" value="1"/>
</dbReference>
<organism evidence="6 7">
    <name type="scientific">Thermoanaerobacterium thermosaccharolyticum</name>
    <name type="common">Clostridium thermosaccharolyticum</name>
    <dbReference type="NCBI Taxonomy" id="1517"/>
    <lineage>
        <taxon>Bacteria</taxon>
        <taxon>Bacillati</taxon>
        <taxon>Bacillota</taxon>
        <taxon>Clostridia</taxon>
        <taxon>Thermoanaerobacterales</taxon>
        <taxon>Thermoanaerobacteraceae</taxon>
        <taxon>Thermoanaerobacterium</taxon>
    </lineage>
</organism>
<dbReference type="SUPFAM" id="SSF47413">
    <property type="entry name" value="lambda repressor-like DNA-binding domains"/>
    <property type="match status" value="1"/>
</dbReference>
<dbReference type="PROSITE" id="PS00356">
    <property type="entry name" value="HTH_LACI_1"/>
    <property type="match status" value="1"/>
</dbReference>
<dbReference type="CDD" id="cd06267">
    <property type="entry name" value="PBP1_LacI_sugar_binding-like"/>
    <property type="match status" value="1"/>
</dbReference>
<evidence type="ECO:0000313" key="7">
    <source>
        <dbReference type="Proteomes" id="UP000214975"/>
    </source>
</evidence>
<dbReference type="CDD" id="cd01392">
    <property type="entry name" value="HTH_LacI"/>
    <property type="match status" value="1"/>
</dbReference>
<sequence length="336" mass="38085">MENVTIKDVAKYAQVSIATVSRVLNDNYPVSKETKEKVLKAMNDLNFKPNSIARSLKSNITHLIGVVLPDISNSFFMEIIKGIDSIVSKEEYSLILSYTDENFEKELNVLKRLSQKRVDAIILASSNIDNEYLDDLIKENIPVVLIDRKIKNSNVDVIVSDDFGSSYMLTKYLIEMGHEDICIVNGNLNVSTGIERYEGFKAAMMDYNIEIKDEFVLNGYYSWEKAYEEVKKLIVDKKKIPSAIFAANNRMAEGTMLVLKENNLKIPDDVSLVTFEEIENQKLIEPKLTCIKQNALLMGKKAGQMILERIKNKETNPKEIVVVSDLIINGSVKKIN</sequence>
<dbReference type="InterPro" id="IPR000843">
    <property type="entry name" value="HTH_LacI"/>
</dbReference>
<reference evidence="6 7" key="1">
    <citation type="submission" date="2016-08" db="EMBL/GenBank/DDBJ databases">
        <title>A novel genetic cassette of butanologenic Thermoanaerobacterium thermosaccharolyticum that directly convert cellulose to butanol.</title>
        <authorList>
            <person name="Li T."/>
            <person name="He J."/>
        </authorList>
    </citation>
    <scope>NUCLEOTIDE SEQUENCE [LARGE SCALE GENOMIC DNA]</scope>
    <source>
        <strain evidence="6 7">TG57</strain>
    </source>
</reference>
<dbReference type="EMBL" id="CP016893">
    <property type="protein sequence ID" value="AST58213.1"/>
    <property type="molecule type" value="Genomic_DNA"/>
</dbReference>
<dbReference type="Gene3D" id="3.40.50.2300">
    <property type="match status" value="2"/>
</dbReference>
<protein>
    <submittedName>
        <fullName evidence="6">LacI family transcriptional regulator</fullName>
    </submittedName>
</protein>
<dbReference type="SMART" id="SM00354">
    <property type="entry name" value="HTH_LACI"/>
    <property type="match status" value="1"/>
</dbReference>
<evidence type="ECO:0000259" key="5">
    <source>
        <dbReference type="PROSITE" id="PS50932"/>
    </source>
</evidence>
<dbReference type="InterPro" id="IPR028082">
    <property type="entry name" value="Peripla_BP_I"/>
</dbReference>
<dbReference type="InterPro" id="IPR001761">
    <property type="entry name" value="Peripla_BP/Lac1_sug-bd_dom"/>
</dbReference>
<dbReference type="SUPFAM" id="SSF53822">
    <property type="entry name" value="Periplasmic binding protein-like I"/>
    <property type="match status" value="1"/>
</dbReference>
<dbReference type="InterPro" id="IPR010982">
    <property type="entry name" value="Lambda_DNA-bd_dom_sf"/>
</dbReference>
<evidence type="ECO:0000256" key="3">
    <source>
        <dbReference type="ARBA" id="ARBA00023125"/>
    </source>
</evidence>
<keyword evidence="4" id="KW-0804">Transcription</keyword>
<dbReference type="PANTHER" id="PTHR30146">
    <property type="entry name" value="LACI-RELATED TRANSCRIPTIONAL REPRESSOR"/>
    <property type="match status" value="1"/>
</dbReference>
<dbReference type="GO" id="GO:0000976">
    <property type="term" value="F:transcription cis-regulatory region binding"/>
    <property type="evidence" value="ECO:0007669"/>
    <property type="project" value="TreeGrafter"/>
</dbReference>
<dbReference type="PANTHER" id="PTHR30146:SF148">
    <property type="entry name" value="HTH-TYPE TRANSCRIPTIONAL REPRESSOR PURR-RELATED"/>
    <property type="match status" value="1"/>
</dbReference>
<evidence type="ECO:0000313" key="6">
    <source>
        <dbReference type="EMBL" id="AST58213.1"/>
    </source>
</evidence>
<keyword evidence="2" id="KW-0805">Transcription regulation</keyword>
<dbReference type="RefSeq" id="WP_094397616.1">
    <property type="nucleotide sequence ID" value="NZ_CP016893.1"/>
</dbReference>
<gene>
    <name evidence="6" type="ORF">Thert_02297</name>
</gene>
<dbReference type="Proteomes" id="UP000214975">
    <property type="component" value="Chromosome"/>
</dbReference>
<accession>A0A223I0G7</accession>
<proteinExistence type="predicted"/>
<dbReference type="PRINTS" id="PR00036">
    <property type="entry name" value="HTHLACI"/>
</dbReference>
<dbReference type="Pfam" id="PF00356">
    <property type="entry name" value="LacI"/>
    <property type="match status" value="1"/>
</dbReference>
<dbReference type="PROSITE" id="PS50932">
    <property type="entry name" value="HTH_LACI_2"/>
    <property type="match status" value="1"/>
</dbReference>
<dbReference type="AlphaFoldDB" id="A0A223I0G7"/>
<dbReference type="GO" id="GO:0003700">
    <property type="term" value="F:DNA-binding transcription factor activity"/>
    <property type="evidence" value="ECO:0007669"/>
    <property type="project" value="TreeGrafter"/>
</dbReference>
<evidence type="ECO:0000256" key="4">
    <source>
        <dbReference type="ARBA" id="ARBA00023163"/>
    </source>
</evidence>
<evidence type="ECO:0000256" key="1">
    <source>
        <dbReference type="ARBA" id="ARBA00022491"/>
    </source>
</evidence>
<evidence type="ECO:0000256" key="2">
    <source>
        <dbReference type="ARBA" id="ARBA00023015"/>
    </source>
</evidence>
<feature type="domain" description="HTH lacI-type" evidence="5">
    <location>
        <begin position="4"/>
        <end position="58"/>
    </location>
</feature>
<keyword evidence="1" id="KW-0678">Repressor</keyword>
<keyword evidence="3" id="KW-0238">DNA-binding</keyword>
<name>A0A223I0G7_THETR</name>